<dbReference type="Pfam" id="PF00496">
    <property type="entry name" value="SBP_bac_5"/>
    <property type="match status" value="1"/>
</dbReference>
<evidence type="ECO:0000313" key="6">
    <source>
        <dbReference type="EMBL" id="MFC3674816.1"/>
    </source>
</evidence>
<dbReference type="Gene3D" id="3.40.190.10">
    <property type="entry name" value="Periplasmic binding protein-like II"/>
    <property type="match status" value="1"/>
</dbReference>
<evidence type="ECO:0000256" key="1">
    <source>
        <dbReference type="ARBA" id="ARBA00004418"/>
    </source>
</evidence>
<feature type="signal peptide" evidence="4">
    <location>
        <begin position="1"/>
        <end position="34"/>
    </location>
</feature>
<dbReference type="InterPro" id="IPR039424">
    <property type="entry name" value="SBP_5"/>
</dbReference>
<dbReference type="RefSeq" id="WP_379722302.1">
    <property type="nucleotide sequence ID" value="NZ_JBHRYJ010000001.1"/>
</dbReference>
<comment type="similarity">
    <text evidence="2">Belongs to the bacterial solute-binding protein 5 family.</text>
</comment>
<proteinExistence type="inferred from homology"/>
<dbReference type="PIRSF" id="PIRSF002741">
    <property type="entry name" value="MppA"/>
    <property type="match status" value="1"/>
</dbReference>
<dbReference type="SUPFAM" id="SSF53850">
    <property type="entry name" value="Periplasmic binding protein-like II"/>
    <property type="match status" value="1"/>
</dbReference>
<reference evidence="7" key="1">
    <citation type="journal article" date="2019" name="Int. J. Syst. Evol. Microbiol.">
        <title>The Global Catalogue of Microorganisms (GCM) 10K type strain sequencing project: providing services to taxonomists for standard genome sequencing and annotation.</title>
        <authorList>
            <consortium name="The Broad Institute Genomics Platform"/>
            <consortium name="The Broad Institute Genome Sequencing Center for Infectious Disease"/>
            <person name="Wu L."/>
            <person name="Ma J."/>
        </authorList>
    </citation>
    <scope>NUCLEOTIDE SEQUENCE [LARGE SCALE GENOMIC DNA]</scope>
    <source>
        <strain evidence="7">KCTC 42182</strain>
    </source>
</reference>
<protein>
    <submittedName>
        <fullName evidence="6">ABC transporter substrate-binding protein</fullName>
    </submittedName>
</protein>
<evidence type="ECO:0000256" key="3">
    <source>
        <dbReference type="ARBA" id="ARBA00022729"/>
    </source>
</evidence>
<comment type="subcellular location">
    <subcellularLocation>
        <location evidence="1">Periplasm</location>
    </subcellularLocation>
</comment>
<sequence length="537" mass="59483">MRPRHFRSLVSAFAICASLGLVVGLAAVAPDATAQDGKTVLRFVPHAGLRITDPIMTTAYISRNHGYMIYDTLFSVNDKFEPKPQMVEKYEVSPDKLTYTFTLRDGLKFHNGKPVTSEDCIASIKRWGQVDGMGLKLMSTTKDMVAVNDKTFQIILKEPYGLVIDSLAKPSSNVPFIMPKEMADTPANKPVPDDIGSGPYRMVKSEFQPGVKVVYEKFADYKPRSEPANSLSGGKVAKVDRVEWITMSDAQTATNALVKGEIDMIEQTSFDLLPELEKSKDITIKDLNPAGQQYMLRPNWLQPPLDNVKIRKVIMAAVNQEDYLAAQVGNPKYYKVCHAMFGCGTPLATDAGAPTKHPSIAELKKMLKESGYKGEKIVIMAPTDLLSIAQLPLVTAPLLREIGFNVDLQTMDWQTLVGRRAKKDPIDQGGWHIFHTSWYVADLLNPIANAGVRGLGFGEGGWFGWSKDPEMEKLRNAYAAETDPAKQKQIAAEVQKRAYDQVFFVPLGEVHLPSAFRKNVSGVLSTPAMALWNIEKK</sequence>
<dbReference type="Proteomes" id="UP001595711">
    <property type="component" value="Unassembled WGS sequence"/>
</dbReference>
<accession>A0ABV7VBK8</accession>
<organism evidence="6 7">
    <name type="scientific">Ferrovibrio xuzhouensis</name>
    <dbReference type="NCBI Taxonomy" id="1576914"/>
    <lineage>
        <taxon>Bacteria</taxon>
        <taxon>Pseudomonadati</taxon>
        <taxon>Pseudomonadota</taxon>
        <taxon>Alphaproteobacteria</taxon>
        <taxon>Rhodospirillales</taxon>
        <taxon>Rhodospirillaceae</taxon>
        <taxon>Ferrovibrio</taxon>
    </lineage>
</organism>
<gene>
    <name evidence="6" type="ORF">ACFOOQ_04620</name>
</gene>
<evidence type="ECO:0000259" key="5">
    <source>
        <dbReference type="Pfam" id="PF00496"/>
    </source>
</evidence>
<keyword evidence="3 4" id="KW-0732">Signal</keyword>
<dbReference type="InterPro" id="IPR000914">
    <property type="entry name" value="SBP_5_dom"/>
</dbReference>
<name>A0ABV7VBK8_9PROT</name>
<dbReference type="EMBL" id="JBHRYJ010000001">
    <property type="protein sequence ID" value="MFC3674816.1"/>
    <property type="molecule type" value="Genomic_DNA"/>
</dbReference>
<keyword evidence="7" id="KW-1185">Reference proteome</keyword>
<dbReference type="Gene3D" id="3.10.105.10">
    <property type="entry name" value="Dipeptide-binding Protein, Domain 3"/>
    <property type="match status" value="1"/>
</dbReference>
<dbReference type="PANTHER" id="PTHR30290:SF38">
    <property type="entry name" value="D,D-DIPEPTIDE-BINDING PERIPLASMIC PROTEIN DDPA-RELATED"/>
    <property type="match status" value="1"/>
</dbReference>
<dbReference type="CDD" id="cd08502">
    <property type="entry name" value="PBP2_NikA_DppA_OppA_like_16"/>
    <property type="match status" value="1"/>
</dbReference>
<feature type="chain" id="PRO_5047027931" evidence="4">
    <location>
        <begin position="35"/>
        <end position="537"/>
    </location>
</feature>
<feature type="domain" description="Solute-binding protein family 5" evidence="5">
    <location>
        <begin position="81"/>
        <end position="440"/>
    </location>
</feature>
<dbReference type="InterPro" id="IPR030678">
    <property type="entry name" value="Peptide/Ni-bd"/>
</dbReference>
<dbReference type="Gene3D" id="3.90.76.10">
    <property type="entry name" value="Dipeptide-binding Protein, Domain 1"/>
    <property type="match status" value="1"/>
</dbReference>
<evidence type="ECO:0000256" key="2">
    <source>
        <dbReference type="ARBA" id="ARBA00005695"/>
    </source>
</evidence>
<evidence type="ECO:0000313" key="7">
    <source>
        <dbReference type="Proteomes" id="UP001595711"/>
    </source>
</evidence>
<evidence type="ECO:0000256" key="4">
    <source>
        <dbReference type="SAM" id="SignalP"/>
    </source>
</evidence>
<comment type="caution">
    <text evidence="6">The sequence shown here is derived from an EMBL/GenBank/DDBJ whole genome shotgun (WGS) entry which is preliminary data.</text>
</comment>
<dbReference type="PANTHER" id="PTHR30290">
    <property type="entry name" value="PERIPLASMIC BINDING COMPONENT OF ABC TRANSPORTER"/>
    <property type="match status" value="1"/>
</dbReference>